<feature type="active site" description="Proton donor" evidence="8">
    <location>
        <position position="315"/>
    </location>
</feature>
<evidence type="ECO:0000256" key="1">
    <source>
        <dbReference type="ARBA" id="ARBA00001231"/>
    </source>
</evidence>
<keyword evidence="5" id="KW-0326">Glycosidase</keyword>
<feature type="domain" description="Glycoside hydrolase family 20 catalytic" evidence="10">
    <location>
        <begin position="542"/>
        <end position="584"/>
    </location>
</feature>
<dbReference type="EC" id="3.2.1.52" evidence="3"/>
<dbReference type="SUPFAM" id="SSF51445">
    <property type="entry name" value="(Trans)glycosidases"/>
    <property type="match status" value="1"/>
</dbReference>
<dbReference type="PANTHER" id="PTHR22600:SF57">
    <property type="entry name" value="BETA-N-ACETYLHEXOSAMINIDASE"/>
    <property type="match status" value="1"/>
</dbReference>
<feature type="domain" description="Glycoside hydrolase family 20 catalytic" evidence="10">
    <location>
        <begin position="159"/>
        <end position="416"/>
    </location>
</feature>
<evidence type="ECO:0000256" key="8">
    <source>
        <dbReference type="PIRSR" id="PIRSR625705-1"/>
    </source>
</evidence>
<dbReference type="Gene3D" id="3.20.20.80">
    <property type="entry name" value="Glycosidases"/>
    <property type="match status" value="2"/>
</dbReference>
<dbReference type="GO" id="GO:0016020">
    <property type="term" value="C:membrane"/>
    <property type="evidence" value="ECO:0007669"/>
    <property type="project" value="TreeGrafter"/>
</dbReference>
<dbReference type="PRINTS" id="PR00738">
    <property type="entry name" value="GLHYDRLASE20"/>
</dbReference>
<evidence type="ECO:0000256" key="5">
    <source>
        <dbReference type="ARBA" id="ARBA00023295"/>
    </source>
</evidence>
<evidence type="ECO:0000256" key="2">
    <source>
        <dbReference type="ARBA" id="ARBA00006285"/>
    </source>
</evidence>
<evidence type="ECO:0000256" key="7">
    <source>
        <dbReference type="ARBA" id="ARBA00033000"/>
    </source>
</evidence>
<evidence type="ECO:0000256" key="3">
    <source>
        <dbReference type="ARBA" id="ARBA00012663"/>
    </source>
</evidence>
<keyword evidence="13" id="KW-1185">Reference proteome</keyword>
<dbReference type="GO" id="GO:0005975">
    <property type="term" value="P:carbohydrate metabolic process"/>
    <property type="evidence" value="ECO:0007669"/>
    <property type="project" value="InterPro"/>
</dbReference>
<evidence type="ECO:0000256" key="4">
    <source>
        <dbReference type="ARBA" id="ARBA00022801"/>
    </source>
</evidence>
<feature type="chain" id="PRO_5039936510" description="beta-N-acetylhexosaminidase" evidence="9">
    <location>
        <begin position="20"/>
        <end position="794"/>
    </location>
</feature>
<evidence type="ECO:0000259" key="10">
    <source>
        <dbReference type="Pfam" id="PF00728"/>
    </source>
</evidence>
<sequence length="794" mass="88427">MLRYSLLTAGLLLGTSALAAPAGDLPLMPWPTSVERPATHGVLVLTHDISVRVSGDDLGDTVSRLRQRISLQTGWTLQPQADNPDSATITIAIARKVAPQPKPDSDESYTLTVDASGVNIAANTRFGALRAMETLLQLIQNGPENTSLPWVSIKDAPRFPWRGLLLDSARHFIPLDDIKRQIDGMAAAKLNVLHWHLTDDQGWRFASKRYPKLTQLASDGQFYTQDQMRDVVRYATARGVRVVPEIDMPGHASSIAVAYPELMSAPGPYEMERHWGVLKPVLDPTKEATWAFASAMIGELAAIFPDPYLHIGGDEVDDSQWKANPAIQQFMRDNKLADSHALQAYFNRKLETILEKNQRQMVGWDEIFHPDLPKSILIQSWQGQDALGEVAKQGYKGILSTGFYLDQPQYTAYHYRNEIVPQGLNNVDVITDSDSAQSWSFTLPRLKGKPVEGSFTLVKGEAGWRGFIDFNGKSRRAVQDIVWRSDNQVTFSVDTWMGETRPVVTVNDDKIDGYFLLGNSRYPVTGQRLEAVPKGIAPAVPDARQQANLLGGEAALWAENVAAPVLDIKLWPRAFAVAERLWSAQDVTDIDNMYTRLQAIDSWSTVSVGLQQHARQQVQFTRLANTTDTLALTILAQALEPAQYYTRNHLKFQAGNYDLFEPLNRLADALAPESNTVRQMHRWVDRLVSDAEDSESAESLRHLFTRWQSNTPDALALAENNYQLKAIKPVIQTVDKLAAIGLRLTDLVARQGTLDDAEIASIQNELDKAAQIQDEVVIAAVYPLETLLRATRNQ</sequence>
<keyword evidence="9" id="KW-0732">Signal</keyword>
<dbReference type="PANTHER" id="PTHR22600">
    <property type="entry name" value="BETA-HEXOSAMINIDASE"/>
    <property type="match status" value="1"/>
</dbReference>
<proteinExistence type="inferred from homology"/>
<dbReference type="AlphaFoldDB" id="A0A9J6Q847"/>
<dbReference type="InterPro" id="IPR017853">
    <property type="entry name" value="GH"/>
</dbReference>
<organism evidence="12 13">
    <name type="scientific">Silvania hatchlandensis</name>
    <dbReference type="NCBI Taxonomy" id="2926469"/>
    <lineage>
        <taxon>Bacteria</taxon>
        <taxon>Pseudomonadati</taxon>
        <taxon>Pseudomonadota</taxon>
        <taxon>Gammaproteobacteria</taxon>
        <taxon>Enterobacterales</taxon>
        <taxon>Enterobacteriaceae</taxon>
        <taxon>Silvania</taxon>
    </lineage>
</organism>
<dbReference type="InterPro" id="IPR029018">
    <property type="entry name" value="Hex-like_dom2"/>
</dbReference>
<dbReference type="Gene3D" id="3.30.379.10">
    <property type="entry name" value="Chitobiase/beta-hexosaminidase domain 2-like"/>
    <property type="match status" value="1"/>
</dbReference>
<dbReference type="RefSeq" id="WP_271283237.1">
    <property type="nucleotide sequence ID" value="NZ_JAMGZK010000051.1"/>
</dbReference>
<dbReference type="InterPro" id="IPR015882">
    <property type="entry name" value="HEX_bac_N"/>
</dbReference>
<reference evidence="12" key="1">
    <citation type="submission" date="2022-05" db="EMBL/GenBank/DDBJ databases">
        <title>Description of a novel species of Leclercia; Leclercia tamurae and the Proposal for a Novel Genus Silvania gen. nov. Containing Two Novel Species Silvania hatchlandensis sp. nov. and Silvania confinis sp. nov. Isolated from the Rhizosphere of Oak.</title>
        <authorList>
            <person name="Maddock D.W."/>
            <person name="Brady C.L."/>
            <person name="Denman S."/>
            <person name="Arnold D."/>
        </authorList>
    </citation>
    <scope>NUCLEOTIDE SEQUENCE</scope>
    <source>
        <strain evidence="12">H19S6</strain>
    </source>
</reference>
<keyword evidence="4" id="KW-0378">Hydrolase</keyword>
<dbReference type="GO" id="GO:0030203">
    <property type="term" value="P:glycosaminoglycan metabolic process"/>
    <property type="evidence" value="ECO:0007669"/>
    <property type="project" value="TreeGrafter"/>
</dbReference>
<comment type="caution">
    <text evidence="12">The sequence shown here is derived from an EMBL/GenBank/DDBJ whole genome shotgun (WGS) entry which is preliminary data.</text>
</comment>
<dbReference type="Pfam" id="PF02838">
    <property type="entry name" value="Glyco_hydro_20b"/>
    <property type="match status" value="1"/>
</dbReference>
<accession>A0A9J6Q847</accession>
<feature type="signal peptide" evidence="9">
    <location>
        <begin position="1"/>
        <end position="19"/>
    </location>
</feature>
<dbReference type="Pfam" id="PF00728">
    <property type="entry name" value="Glyco_hydro_20"/>
    <property type="match status" value="2"/>
</dbReference>
<dbReference type="EMBL" id="JAMGZK010000051">
    <property type="protein sequence ID" value="MCU6665678.1"/>
    <property type="molecule type" value="Genomic_DNA"/>
</dbReference>
<dbReference type="InterPro" id="IPR015883">
    <property type="entry name" value="Glyco_hydro_20_cat"/>
</dbReference>
<dbReference type="GO" id="GO:0004563">
    <property type="term" value="F:beta-N-acetylhexosaminidase activity"/>
    <property type="evidence" value="ECO:0007669"/>
    <property type="project" value="UniProtKB-EC"/>
</dbReference>
<name>A0A9J6Q847_9ENTR</name>
<evidence type="ECO:0000313" key="12">
    <source>
        <dbReference type="EMBL" id="MCU6665678.1"/>
    </source>
</evidence>
<feature type="domain" description="Beta-hexosaminidase bacterial type N-terminal" evidence="11">
    <location>
        <begin position="26"/>
        <end position="156"/>
    </location>
</feature>
<evidence type="ECO:0000256" key="9">
    <source>
        <dbReference type="SAM" id="SignalP"/>
    </source>
</evidence>
<comment type="similarity">
    <text evidence="2">Belongs to the glycosyl hydrolase 20 family.</text>
</comment>
<evidence type="ECO:0000256" key="6">
    <source>
        <dbReference type="ARBA" id="ARBA00030512"/>
    </source>
</evidence>
<dbReference type="SUPFAM" id="SSF55545">
    <property type="entry name" value="beta-N-acetylhexosaminidase-like domain"/>
    <property type="match status" value="1"/>
</dbReference>
<protein>
    <recommendedName>
        <fullName evidence="3">beta-N-acetylhexosaminidase</fullName>
        <ecNumber evidence="3">3.2.1.52</ecNumber>
    </recommendedName>
    <alternativeName>
        <fullName evidence="6">Beta-N-acetylhexosaminidase</fullName>
    </alternativeName>
    <alternativeName>
        <fullName evidence="7">N-acetyl-beta-glucosaminidase</fullName>
    </alternativeName>
</protein>
<dbReference type="Proteomes" id="UP001063816">
    <property type="component" value="Unassembled WGS sequence"/>
</dbReference>
<gene>
    <name evidence="12" type="ORF">M8014_15150</name>
</gene>
<evidence type="ECO:0000259" key="11">
    <source>
        <dbReference type="Pfam" id="PF02838"/>
    </source>
</evidence>
<comment type="catalytic activity">
    <reaction evidence="1">
        <text>Hydrolysis of terminal non-reducing N-acetyl-D-hexosamine residues in N-acetyl-beta-D-hexosaminides.</text>
        <dbReference type="EC" id="3.2.1.52"/>
    </reaction>
</comment>
<dbReference type="InterPro" id="IPR025705">
    <property type="entry name" value="Beta_hexosaminidase_sua/sub"/>
</dbReference>
<evidence type="ECO:0000313" key="13">
    <source>
        <dbReference type="Proteomes" id="UP001063816"/>
    </source>
</evidence>